<reference evidence="1" key="1">
    <citation type="submission" date="2025-08" db="UniProtKB">
        <authorList>
            <consortium name="Ensembl"/>
        </authorList>
    </citation>
    <scope>IDENTIFICATION</scope>
</reference>
<organism evidence="1 2">
    <name type="scientific">Hippocampus comes</name>
    <name type="common">Tiger tail seahorse</name>
    <dbReference type="NCBI Taxonomy" id="109280"/>
    <lineage>
        <taxon>Eukaryota</taxon>
        <taxon>Metazoa</taxon>
        <taxon>Chordata</taxon>
        <taxon>Craniata</taxon>
        <taxon>Vertebrata</taxon>
        <taxon>Euteleostomi</taxon>
        <taxon>Actinopterygii</taxon>
        <taxon>Neopterygii</taxon>
        <taxon>Teleostei</taxon>
        <taxon>Neoteleostei</taxon>
        <taxon>Acanthomorphata</taxon>
        <taxon>Syngnathiaria</taxon>
        <taxon>Syngnathiformes</taxon>
        <taxon>Syngnathoidei</taxon>
        <taxon>Syngnathidae</taxon>
        <taxon>Hippocampus</taxon>
    </lineage>
</organism>
<protein>
    <submittedName>
        <fullName evidence="1">Uncharacterized protein</fullName>
    </submittedName>
</protein>
<name>A0A3Q2Y986_HIPCM</name>
<evidence type="ECO:0000313" key="1">
    <source>
        <dbReference type="Ensembl" id="ENSHCOP00000013668.1"/>
    </source>
</evidence>
<dbReference type="Proteomes" id="UP000264820">
    <property type="component" value="Unplaced"/>
</dbReference>
<proteinExistence type="predicted"/>
<keyword evidence="2" id="KW-1185">Reference proteome</keyword>
<sequence>MASAAWWIPFLVPRSSFSSATVRSQRLSLPSSLMLCFKITFRIQQKNQIRSHIKTTKFEAELMRLDKDGVYFSYSLVQYFDLIPFHSESGYIFLHYGFNVSSGSNGTICYKILKSM</sequence>
<dbReference type="AlphaFoldDB" id="A0A3Q2Y986"/>
<dbReference type="Ensembl" id="ENSHCOT00000021067.1">
    <property type="protein sequence ID" value="ENSHCOP00000013668.1"/>
    <property type="gene ID" value="ENSHCOG00000016864.1"/>
</dbReference>
<evidence type="ECO:0000313" key="2">
    <source>
        <dbReference type="Proteomes" id="UP000264820"/>
    </source>
</evidence>
<accession>A0A3Q2Y986</accession>
<reference evidence="1" key="2">
    <citation type="submission" date="2025-09" db="UniProtKB">
        <authorList>
            <consortium name="Ensembl"/>
        </authorList>
    </citation>
    <scope>IDENTIFICATION</scope>
</reference>